<dbReference type="Proteomes" id="UP000719916">
    <property type="component" value="Unassembled WGS sequence"/>
</dbReference>
<name>A0ABD6LLV1_9FIRM</name>
<dbReference type="RefSeq" id="WP_007036529.1">
    <property type="nucleotide sequence ID" value="NZ_CAUBLB010000015.1"/>
</dbReference>
<dbReference type="EMBL" id="JAAISW010000039">
    <property type="protein sequence ID" value="NSJ45585.1"/>
    <property type="molecule type" value="Genomic_DNA"/>
</dbReference>
<sequence length="48" mass="5724">MKMETCKDICHTFGMKELYSLRKETIERGSASAKENHEFWYMQMFGKA</sequence>
<protein>
    <submittedName>
        <fullName evidence="1">Uncharacterized protein</fullName>
    </submittedName>
</protein>
<proteinExistence type="predicted"/>
<organism evidence="1 2">
    <name type="scientific">Enterocloster clostridioformis</name>
    <dbReference type="NCBI Taxonomy" id="1531"/>
    <lineage>
        <taxon>Bacteria</taxon>
        <taxon>Bacillati</taxon>
        <taxon>Bacillota</taxon>
        <taxon>Clostridia</taxon>
        <taxon>Lachnospirales</taxon>
        <taxon>Lachnospiraceae</taxon>
        <taxon>Enterocloster</taxon>
    </lineage>
</organism>
<comment type="caution">
    <text evidence="1">The sequence shown here is derived from an EMBL/GenBank/DDBJ whole genome shotgun (WGS) entry which is preliminary data.</text>
</comment>
<gene>
    <name evidence="1" type="ORF">G5B26_18775</name>
</gene>
<reference evidence="1 2" key="1">
    <citation type="journal article" date="2020" name="Cell Host Microbe">
        <title>Functional and Genomic Variation between Human-Derived Isolates of Lachnospiraceae Reveals Inter- and Intra-Species Diversity.</title>
        <authorList>
            <person name="Sorbara M.T."/>
            <person name="Littmann E.R."/>
            <person name="Fontana E."/>
            <person name="Moody T.U."/>
            <person name="Kohout C.E."/>
            <person name="Gjonbalaj M."/>
            <person name="Eaton V."/>
            <person name="Seok R."/>
            <person name="Leiner I.M."/>
            <person name="Pamer E.G."/>
        </authorList>
    </citation>
    <scope>NUCLEOTIDE SEQUENCE [LARGE SCALE GENOMIC DNA]</scope>
    <source>
        <strain evidence="1 2">MSK.2.26</strain>
    </source>
</reference>
<evidence type="ECO:0000313" key="2">
    <source>
        <dbReference type="Proteomes" id="UP000719916"/>
    </source>
</evidence>
<dbReference type="AlphaFoldDB" id="A0ABD6LLV1"/>
<accession>A0ABD6LLV1</accession>
<evidence type="ECO:0000313" key="1">
    <source>
        <dbReference type="EMBL" id="NSJ45585.1"/>
    </source>
</evidence>